<dbReference type="RefSeq" id="WP_014481494.1">
    <property type="nucleotide sequence ID" value="NZ_JAAEBI010000004.1"/>
</dbReference>
<evidence type="ECO:0000313" key="1">
    <source>
        <dbReference type="EMBL" id="KIU10114.1"/>
    </source>
</evidence>
<evidence type="ECO:0000313" key="2">
    <source>
        <dbReference type="Proteomes" id="UP000032247"/>
    </source>
</evidence>
<dbReference type="Proteomes" id="UP000032247">
    <property type="component" value="Unassembled WGS sequence"/>
</dbReference>
<accession>A0A0C3K569</accession>
<dbReference type="AlphaFoldDB" id="A0A0C3K569"/>
<sequence>MSQVHANHSLWRFLIVQKKTEVNGQRTGILEEETPIFASISSTC</sequence>
<protein>
    <submittedName>
        <fullName evidence="1">Uncharacterized protein</fullName>
    </submittedName>
</protein>
<comment type="caution">
    <text evidence="1">The sequence shown here is derived from an EMBL/GenBank/DDBJ whole genome shotgun (WGS) entry which is preliminary data.</text>
</comment>
<proteinExistence type="predicted"/>
<name>A0A0C3K569_BACIU</name>
<reference evidence="1 2" key="1">
    <citation type="submission" date="2014-12" db="EMBL/GenBank/DDBJ databases">
        <title>Comparative genome analysis of Bacillus coagulans HM-08, Clostridium butyricum HM-68, Bacillus subtilis HM-66 and Bacillus licheniformis BL-09.</title>
        <authorList>
            <person name="Zhang H."/>
        </authorList>
    </citation>
    <scope>NUCLEOTIDE SEQUENCE [LARGE SCALE GENOMIC DNA]</scope>
    <source>
        <strain evidence="1 2">HM-66</strain>
    </source>
</reference>
<gene>
    <name evidence="1" type="ORF">SC09_Contig28orf00293</name>
</gene>
<dbReference type="PATRIC" id="fig|1423.134.peg.1203"/>
<organism evidence="1 2">
    <name type="scientific">Bacillus subtilis</name>
    <dbReference type="NCBI Taxonomy" id="1423"/>
    <lineage>
        <taxon>Bacteria</taxon>
        <taxon>Bacillati</taxon>
        <taxon>Bacillota</taxon>
        <taxon>Bacilli</taxon>
        <taxon>Bacillales</taxon>
        <taxon>Bacillaceae</taxon>
        <taxon>Bacillus</taxon>
    </lineage>
</organism>
<dbReference type="EMBL" id="JXBC01000006">
    <property type="protein sequence ID" value="KIU10114.1"/>
    <property type="molecule type" value="Genomic_DNA"/>
</dbReference>